<evidence type="ECO:0000313" key="2">
    <source>
        <dbReference type="Proteomes" id="UP001472677"/>
    </source>
</evidence>
<gene>
    <name evidence="1" type="ORF">V6N12_048901</name>
</gene>
<protein>
    <submittedName>
        <fullName evidence="1">Uncharacterized protein</fullName>
    </submittedName>
</protein>
<sequence length="184" mass="21766">MHLEIRTTTNGRKHQIIIEKVPKLASFPVTFVVRHWNDEHTQGWLWPCSSDRNLRPGCCDGWWFDLAGFGRNLLSVNCDLTARKLWKLFHWQLVINESCNFLLYIHWPSIFVFYNQTHMSEILSLMANLRFSDEDINSMETLYFVEDHQVEGTYKWILGRVLAPLAVDHDMLLRVFKAVWRSSP</sequence>
<keyword evidence="2" id="KW-1185">Reference proteome</keyword>
<comment type="caution">
    <text evidence="1">The sequence shown here is derived from an EMBL/GenBank/DDBJ whole genome shotgun (WGS) entry which is preliminary data.</text>
</comment>
<reference evidence="1 2" key="1">
    <citation type="journal article" date="2024" name="G3 (Bethesda)">
        <title>Genome assembly of Hibiscus sabdariffa L. provides insights into metabolisms of medicinal natural products.</title>
        <authorList>
            <person name="Kim T."/>
        </authorList>
    </citation>
    <scope>NUCLEOTIDE SEQUENCE [LARGE SCALE GENOMIC DNA]</scope>
    <source>
        <strain evidence="1">TK-2024</strain>
        <tissue evidence="1">Old leaves</tissue>
    </source>
</reference>
<dbReference type="EMBL" id="JBBPBM010000013">
    <property type="protein sequence ID" value="KAK8561842.1"/>
    <property type="molecule type" value="Genomic_DNA"/>
</dbReference>
<proteinExistence type="predicted"/>
<accession>A0ABR2EKY9</accession>
<organism evidence="1 2">
    <name type="scientific">Hibiscus sabdariffa</name>
    <name type="common">roselle</name>
    <dbReference type="NCBI Taxonomy" id="183260"/>
    <lineage>
        <taxon>Eukaryota</taxon>
        <taxon>Viridiplantae</taxon>
        <taxon>Streptophyta</taxon>
        <taxon>Embryophyta</taxon>
        <taxon>Tracheophyta</taxon>
        <taxon>Spermatophyta</taxon>
        <taxon>Magnoliopsida</taxon>
        <taxon>eudicotyledons</taxon>
        <taxon>Gunneridae</taxon>
        <taxon>Pentapetalae</taxon>
        <taxon>rosids</taxon>
        <taxon>malvids</taxon>
        <taxon>Malvales</taxon>
        <taxon>Malvaceae</taxon>
        <taxon>Malvoideae</taxon>
        <taxon>Hibiscus</taxon>
    </lineage>
</organism>
<name>A0ABR2EKY9_9ROSI</name>
<dbReference type="Proteomes" id="UP001472677">
    <property type="component" value="Unassembled WGS sequence"/>
</dbReference>
<evidence type="ECO:0000313" key="1">
    <source>
        <dbReference type="EMBL" id="KAK8561842.1"/>
    </source>
</evidence>